<keyword evidence="1" id="KW-0812">Transmembrane</keyword>
<dbReference type="Proteomes" id="UP001431572">
    <property type="component" value="Chromosome 1"/>
</dbReference>
<dbReference type="EMBL" id="CP128399">
    <property type="protein sequence ID" value="WJW66502.1"/>
    <property type="molecule type" value="Genomic_DNA"/>
</dbReference>
<evidence type="ECO:0000313" key="4">
    <source>
        <dbReference type="Proteomes" id="UP000521676"/>
    </source>
</evidence>
<sequence length="102" mass="11765">MSLDKFDENAPSEWHPLPDELVIEAESVTSFRSRRVVRIGRRILGAVFRIVLAGMVAYILLILPDSISLPFYSWKNPLVVFVTIVFIGKTLLDTFYYDHYQS</sequence>
<keyword evidence="5" id="KW-1185">Reference proteome</keyword>
<dbReference type="AlphaFoldDB" id="A0A8T7LUP6"/>
<reference evidence="2 4" key="1">
    <citation type="submission" date="2020-06" db="EMBL/GenBank/DDBJ databases">
        <title>Anoxygenic phototrophic Chloroflexota member uses a Type I reaction center.</title>
        <authorList>
            <person name="Tsuji J.M."/>
            <person name="Shaw N.A."/>
            <person name="Nagashima S."/>
            <person name="Venkiteswaran J."/>
            <person name="Schiff S.L."/>
            <person name="Hanada S."/>
            <person name="Tank M."/>
            <person name="Neufeld J.D."/>
        </authorList>
    </citation>
    <scope>NUCLEOTIDE SEQUENCE [LARGE SCALE GENOMIC DNA]</scope>
    <source>
        <strain evidence="2">L227-S17</strain>
    </source>
</reference>
<dbReference type="Proteomes" id="UP000521676">
    <property type="component" value="Unassembled WGS sequence"/>
</dbReference>
<accession>A0A8T7LUP6</accession>
<organism evidence="2 4">
    <name type="scientific">Candidatus Chlorohelix allophototropha</name>
    <dbReference type="NCBI Taxonomy" id="3003348"/>
    <lineage>
        <taxon>Bacteria</taxon>
        <taxon>Bacillati</taxon>
        <taxon>Chloroflexota</taxon>
        <taxon>Chloroflexia</taxon>
        <taxon>Candidatus Chloroheliales</taxon>
        <taxon>Candidatus Chloroheliaceae</taxon>
        <taxon>Candidatus Chlorohelix</taxon>
    </lineage>
</organism>
<evidence type="ECO:0000313" key="5">
    <source>
        <dbReference type="Proteomes" id="UP001431572"/>
    </source>
</evidence>
<protein>
    <submittedName>
        <fullName evidence="2">Uncharacterized protein</fullName>
    </submittedName>
</protein>
<feature type="transmembrane region" description="Helical" evidence="1">
    <location>
        <begin position="78"/>
        <end position="97"/>
    </location>
</feature>
<gene>
    <name evidence="2" type="ORF">HXX08_01925</name>
    <name evidence="3" type="ORF">OZ401_002305</name>
</gene>
<dbReference type="EMBL" id="JACATZ010000001">
    <property type="protein sequence ID" value="NWJ44613.1"/>
    <property type="molecule type" value="Genomic_DNA"/>
</dbReference>
<keyword evidence="1" id="KW-1133">Transmembrane helix</keyword>
<keyword evidence="1" id="KW-0472">Membrane</keyword>
<name>A0A8T7LUP6_9CHLR</name>
<reference evidence="3" key="2">
    <citation type="journal article" date="2024" name="Nature">
        <title>Anoxygenic phototroph of the Chloroflexota uses a type I reaction centre.</title>
        <authorList>
            <person name="Tsuji J.M."/>
            <person name="Shaw N.A."/>
            <person name="Nagashima S."/>
            <person name="Venkiteswaran J.J."/>
            <person name="Schiff S.L."/>
            <person name="Watanabe T."/>
            <person name="Fukui M."/>
            <person name="Hanada S."/>
            <person name="Tank M."/>
            <person name="Neufeld J.D."/>
        </authorList>
    </citation>
    <scope>NUCLEOTIDE SEQUENCE</scope>
    <source>
        <strain evidence="3">L227-S17</strain>
    </source>
</reference>
<evidence type="ECO:0000313" key="2">
    <source>
        <dbReference type="EMBL" id="NWJ44613.1"/>
    </source>
</evidence>
<evidence type="ECO:0000313" key="3">
    <source>
        <dbReference type="EMBL" id="WJW66502.1"/>
    </source>
</evidence>
<feature type="transmembrane region" description="Helical" evidence="1">
    <location>
        <begin position="43"/>
        <end position="63"/>
    </location>
</feature>
<evidence type="ECO:0000256" key="1">
    <source>
        <dbReference type="SAM" id="Phobius"/>
    </source>
</evidence>
<proteinExistence type="predicted"/>
<dbReference type="RefSeq" id="WP_341468390.1">
    <property type="nucleotide sequence ID" value="NZ_CP128399.1"/>
</dbReference>